<dbReference type="RefSeq" id="WP_123890887.1">
    <property type="nucleotide sequence ID" value="NZ_RKKU01000026.1"/>
</dbReference>
<feature type="signal peptide" evidence="16">
    <location>
        <begin position="1"/>
        <end position="32"/>
    </location>
</feature>
<keyword evidence="9" id="KW-0406">Ion transport</keyword>
<keyword evidence="11 14" id="KW-0472">Membrane</keyword>
<dbReference type="NCBIfam" id="TIGR01783">
    <property type="entry name" value="TonB-siderophor"/>
    <property type="match status" value="1"/>
</dbReference>
<organism evidence="19 20">
    <name type="scientific">Pseudomonas neustonica</name>
    <dbReference type="NCBI Taxonomy" id="2487346"/>
    <lineage>
        <taxon>Bacteria</taxon>
        <taxon>Pseudomonadati</taxon>
        <taxon>Pseudomonadota</taxon>
        <taxon>Gammaproteobacteria</taxon>
        <taxon>Pseudomonadales</taxon>
        <taxon>Pseudomonadaceae</taxon>
        <taxon>Pseudomonas</taxon>
    </lineage>
</organism>
<keyword evidence="20" id="KW-1185">Reference proteome</keyword>
<dbReference type="InterPro" id="IPR039426">
    <property type="entry name" value="TonB-dep_rcpt-like"/>
</dbReference>
<dbReference type="PROSITE" id="PS51257">
    <property type="entry name" value="PROKAR_LIPOPROTEIN"/>
    <property type="match status" value="1"/>
</dbReference>
<evidence type="ECO:0000256" key="8">
    <source>
        <dbReference type="ARBA" id="ARBA00023004"/>
    </source>
</evidence>
<reference evidence="19 20" key="1">
    <citation type="submission" date="2018-11" db="EMBL/GenBank/DDBJ databases">
        <authorList>
            <person name="Jang G.I."/>
            <person name="Hwang C.Y."/>
        </authorList>
    </citation>
    <scope>NUCLEOTIDE SEQUENCE [LARGE SCALE GENOMIC DNA]</scope>
    <source>
        <strain evidence="19 20">SSM26</strain>
    </source>
</reference>
<protein>
    <submittedName>
        <fullName evidence="19">TonB-dependent siderophore receptor</fullName>
    </submittedName>
</protein>
<keyword evidence="12 19" id="KW-0675">Receptor</keyword>
<dbReference type="InterPro" id="IPR037066">
    <property type="entry name" value="Plug_dom_sf"/>
</dbReference>
<dbReference type="SUPFAM" id="SSF56935">
    <property type="entry name" value="Porins"/>
    <property type="match status" value="1"/>
</dbReference>
<evidence type="ECO:0000256" key="4">
    <source>
        <dbReference type="ARBA" id="ARBA00022452"/>
    </source>
</evidence>
<dbReference type="Gene3D" id="2.170.130.10">
    <property type="entry name" value="TonB-dependent receptor, plug domain"/>
    <property type="match status" value="1"/>
</dbReference>
<dbReference type="InterPro" id="IPR000531">
    <property type="entry name" value="Beta-barrel_TonB"/>
</dbReference>
<evidence type="ECO:0000256" key="5">
    <source>
        <dbReference type="ARBA" id="ARBA00022496"/>
    </source>
</evidence>
<comment type="subcellular location">
    <subcellularLocation>
        <location evidence="1 14">Cell outer membrane</location>
        <topology evidence="1 14">Multi-pass membrane protein</topology>
    </subcellularLocation>
</comment>
<keyword evidence="5" id="KW-0410">Iron transport</keyword>
<feature type="domain" description="TonB-dependent receptor-like beta-barrel" evidence="17">
    <location>
        <begin position="253"/>
        <end position="689"/>
    </location>
</feature>
<dbReference type="InterPro" id="IPR012910">
    <property type="entry name" value="Plug_dom"/>
</dbReference>
<dbReference type="Gene3D" id="2.40.170.20">
    <property type="entry name" value="TonB-dependent receptor, beta-barrel domain"/>
    <property type="match status" value="1"/>
</dbReference>
<evidence type="ECO:0000256" key="13">
    <source>
        <dbReference type="ARBA" id="ARBA00023237"/>
    </source>
</evidence>
<keyword evidence="6 14" id="KW-0812">Transmembrane</keyword>
<keyword evidence="10 15" id="KW-0798">TonB box</keyword>
<dbReference type="CDD" id="cd01347">
    <property type="entry name" value="ligand_gated_channel"/>
    <property type="match status" value="1"/>
</dbReference>
<dbReference type="InterPro" id="IPR036942">
    <property type="entry name" value="Beta-barrel_TonB_sf"/>
</dbReference>
<comment type="similarity">
    <text evidence="2 14 15">Belongs to the TonB-dependent receptor family.</text>
</comment>
<evidence type="ECO:0000313" key="19">
    <source>
        <dbReference type="EMBL" id="ROZ81890.1"/>
    </source>
</evidence>
<evidence type="ECO:0000259" key="17">
    <source>
        <dbReference type="Pfam" id="PF00593"/>
    </source>
</evidence>
<proteinExistence type="inferred from homology"/>
<sequence length="718" mass="79533">MSRQQIALSSLLKPLPLAIGLAIGCTATSLHAAENEAPVELDALTVTGQRSQPLGPDTGYVAKDSLIGSKTDTPLAEIPRSISVVTQEQMEDRQVLSVSDALKYTPGVQAGYFGEDNKQDWFIIRGFKQANFGLFQDSTRVYSSGFYSWQVDPYLLQRVEVQRGASSVLFGQSPPGGVINLVSKRPTESSFGEVGLQYGSYNRKQINFDVGGPLTDNDNVLFRVTGLVRESGTQVDDVDNDRMAIAPALTLNFSEDTSLTLLTSFQKDSGEPMLQFLPASGTLTYNPNGRIDTDTPIGDPSYERFEREQYTLGYEFKHRINDTWSLQQNLRYGHIDMDLRQLFFLGWVNESAGLLGRGLSYANGDADNLSVDNRVTGQWQSGRWENTLLLGADYQQLKVNDSSPDGYPRDTVPVNIYNPVNRDFTTPFALEDKHTKVNQIGVYAQNQLKLDDRWVFLAGVRHDRAEFEFDNRTTGSGNEAKDDEITWNGGIAYLFDNGLTPYASYSQFFQPVTDVNTVTSEAYKPESGEQYELGLKYQPPGLDASFNAALFQLTQENVRKAVAGGASEQVGEVRVRGLELEANANLTRELSLVGSYTLLDAETTKTGTATAEKGKTPSQVSDRMASFWAHYDVQGGPLDGLGFGSGVRYVGASYGDNTESLKVPSYTLYDAVVSYDWQNTTLQLNANNLADKEYVATCDYYCWYGNRRNVVASLTYRW</sequence>
<evidence type="ECO:0000256" key="11">
    <source>
        <dbReference type="ARBA" id="ARBA00023136"/>
    </source>
</evidence>
<feature type="chain" id="PRO_5045659891" evidence="16">
    <location>
        <begin position="33"/>
        <end position="718"/>
    </location>
</feature>
<evidence type="ECO:0000256" key="1">
    <source>
        <dbReference type="ARBA" id="ARBA00004571"/>
    </source>
</evidence>
<dbReference type="PANTHER" id="PTHR32552">
    <property type="entry name" value="FERRICHROME IRON RECEPTOR-RELATED"/>
    <property type="match status" value="1"/>
</dbReference>
<evidence type="ECO:0000313" key="20">
    <source>
        <dbReference type="Proteomes" id="UP000275199"/>
    </source>
</evidence>
<evidence type="ECO:0000256" key="9">
    <source>
        <dbReference type="ARBA" id="ARBA00023065"/>
    </source>
</evidence>
<evidence type="ECO:0000256" key="15">
    <source>
        <dbReference type="RuleBase" id="RU003357"/>
    </source>
</evidence>
<gene>
    <name evidence="19" type="ORF">EF096_16515</name>
</gene>
<keyword evidence="3 14" id="KW-0813">Transport</keyword>
<keyword evidence="7 16" id="KW-0732">Signal</keyword>
<accession>A0ABX9XEC7</accession>
<evidence type="ECO:0000256" key="14">
    <source>
        <dbReference type="PROSITE-ProRule" id="PRU01360"/>
    </source>
</evidence>
<comment type="caution">
    <text evidence="19">The sequence shown here is derived from an EMBL/GenBank/DDBJ whole genome shotgun (WGS) entry which is preliminary data.</text>
</comment>
<dbReference type="Pfam" id="PF00593">
    <property type="entry name" value="TonB_dep_Rec_b-barrel"/>
    <property type="match status" value="1"/>
</dbReference>
<evidence type="ECO:0000256" key="3">
    <source>
        <dbReference type="ARBA" id="ARBA00022448"/>
    </source>
</evidence>
<keyword evidence="8" id="KW-0408">Iron</keyword>
<dbReference type="EMBL" id="RKKU01000026">
    <property type="protein sequence ID" value="ROZ81890.1"/>
    <property type="molecule type" value="Genomic_DNA"/>
</dbReference>
<dbReference type="PANTHER" id="PTHR32552:SF68">
    <property type="entry name" value="FERRICHROME OUTER MEMBRANE TRANSPORTER_PHAGE RECEPTOR"/>
    <property type="match status" value="1"/>
</dbReference>
<dbReference type="PROSITE" id="PS52016">
    <property type="entry name" value="TONB_DEPENDENT_REC_3"/>
    <property type="match status" value="1"/>
</dbReference>
<evidence type="ECO:0000259" key="18">
    <source>
        <dbReference type="Pfam" id="PF07715"/>
    </source>
</evidence>
<evidence type="ECO:0000256" key="6">
    <source>
        <dbReference type="ARBA" id="ARBA00022692"/>
    </source>
</evidence>
<keyword evidence="4 14" id="KW-1134">Transmembrane beta strand</keyword>
<keyword evidence="13 14" id="KW-0998">Cell outer membrane</keyword>
<dbReference type="InterPro" id="IPR010105">
    <property type="entry name" value="TonB_sidphr_rcpt"/>
</dbReference>
<evidence type="ECO:0000256" key="2">
    <source>
        <dbReference type="ARBA" id="ARBA00009810"/>
    </source>
</evidence>
<dbReference type="Pfam" id="PF07715">
    <property type="entry name" value="Plug"/>
    <property type="match status" value="1"/>
</dbReference>
<evidence type="ECO:0000256" key="7">
    <source>
        <dbReference type="ARBA" id="ARBA00022729"/>
    </source>
</evidence>
<feature type="domain" description="TonB-dependent receptor plug" evidence="18">
    <location>
        <begin position="75"/>
        <end position="178"/>
    </location>
</feature>
<evidence type="ECO:0000256" key="12">
    <source>
        <dbReference type="ARBA" id="ARBA00023170"/>
    </source>
</evidence>
<evidence type="ECO:0000256" key="10">
    <source>
        <dbReference type="ARBA" id="ARBA00023077"/>
    </source>
</evidence>
<dbReference type="Proteomes" id="UP000275199">
    <property type="component" value="Unassembled WGS sequence"/>
</dbReference>
<evidence type="ECO:0000256" key="16">
    <source>
        <dbReference type="SAM" id="SignalP"/>
    </source>
</evidence>
<name>A0ABX9XEC7_9PSED</name>